<keyword evidence="8" id="KW-1003">Cell membrane</keyword>
<dbReference type="EMBL" id="JAMQGP010000010">
    <property type="protein sequence ID" value="MCM2681315.1"/>
    <property type="molecule type" value="Genomic_DNA"/>
</dbReference>
<dbReference type="PANTHER" id="PTHR36964">
    <property type="entry name" value="PROTEIN-METHIONINE-SULFOXIDE REDUCTASE HEME-BINDING SUBUNIT MSRQ"/>
    <property type="match status" value="1"/>
</dbReference>
<name>A0AA41W923_9GAMM</name>
<dbReference type="GO" id="GO:0046872">
    <property type="term" value="F:metal ion binding"/>
    <property type="evidence" value="ECO:0007669"/>
    <property type="project" value="UniProtKB-KW"/>
</dbReference>
<dbReference type="GO" id="GO:0020037">
    <property type="term" value="F:heme binding"/>
    <property type="evidence" value="ECO:0007669"/>
    <property type="project" value="UniProtKB-UniRule"/>
</dbReference>
<evidence type="ECO:0000256" key="6">
    <source>
        <dbReference type="ARBA" id="ARBA00023004"/>
    </source>
</evidence>
<evidence type="ECO:0000256" key="5">
    <source>
        <dbReference type="ARBA" id="ARBA00022989"/>
    </source>
</evidence>
<organism evidence="10 11">
    <name type="scientific">Echinimonas agarilytica</name>
    <dbReference type="NCBI Taxonomy" id="1215918"/>
    <lineage>
        <taxon>Bacteria</taxon>
        <taxon>Pseudomonadati</taxon>
        <taxon>Pseudomonadota</taxon>
        <taxon>Gammaproteobacteria</taxon>
        <taxon>Alteromonadales</taxon>
        <taxon>Echinimonadaceae</taxon>
        <taxon>Echinimonas</taxon>
    </lineage>
</organism>
<evidence type="ECO:0000256" key="4">
    <source>
        <dbReference type="ARBA" id="ARBA00022692"/>
    </source>
</evidence>
<feature type="transmembrane region" description="Helical" evidence="8">
    <location>
        <begin position="82"/>
        <end position="104"/>
    </location>
</feature>
<keyword evidence="2 8" id="KW-0813">Transport</keyword>
<feature type="transmembrane region" description="Helical" evidence="8">
    <location>
        <begin position="149"/>
        <end position="168"/>
    </location>
</feature>
<feature type="domain" description="Ferric oxidoreductase" evidence="9">
    <location>
        <begin position="53"/>
        <end position="162"/>
    </location>
</feature>
<keyword evidence="3 8" id="KW-0349">Heme</keyword>
<evidence type="ECO:0000256" key="7">
    <source>
        <dbReference type="ARBA" id="ARBA00023136"/>
    </source>
</evidence>
<comment type="subunit">
    <text evidence="8">Heterodimer of a catalytic subunit (MsrP) and a heme-binding subunit (MsrQ).</text>
</comment>
<keyword evidence="6 8" id="KW-0408">Iron</keyword>
<protein>
    <recommendedName>
        <fullName evidence="8">Protein-methionine-sulfoxide reductase heme-binding subunit MsrQ</fullName>
    </recommendedName>
    <alternativeName>
        <fullName evidence="8">Flavocytochrome MsrQ</fullName>
    </alternativeName>
</protein>
<evidence type="ECO:0000313" key="10">
    <source>
        <dbReference type="EMBL" id="MCM2681315.1"/>
    </source>
</evidence>
<dbReference type="Pfam" id="PF01794">
    <property type="entry name" value="Ferric_reduct"/>
    <property type="match status" value="1"/>
</dbReference>
<dbReference type="Proteomes" id="UP001165393">
    <property type="component" value="Unassembled WGS sequence"/>
</dbReference>
<gene>
    <name evidence="8" type="primary">msrQ</name>
    <name evidence="10" type="ORF">NAF29_16830</name>
</gene>
<dbReference type="GO" id="GO:0010181">
    <property type="term" value="F:FMN binding"/>
    <property type="evidence" value="ECO:0007669"/>
    <property type="project" value="UniProtKB-UniRule"/>
</dbReference>
<dbReference type="InterPro" id="IPR013130">
    <property type="entry name" value="Fe3_Rdtase_TM_dom"/>
</dbReference>
<dbReference type="GO" id="GO:0016679">
    <property type="term" value="F:oxidoreductase activity, acting on diphenols and related substances as donors"/>
    <property type="evidence" value="ECO:0007669"/>
    <property type="project" value="TreeGrafter"/>
</dbReference>
<comment type="subcellular location">
    <subcellularLocation>
        <location evidence="8">Cell membrane</location>
        <topology evidence="8">Multi-pass membrane protein</topology>
    </subcellularLocation>
    <subcellularLocation>
        <location evidence="1">Membrane</location>
        <topology evidence="1">Multi-pass membrane protein</topology>
    </subcellularLocation>
</comment>
<dbReference type="GO" id="GO:0009055">
    <property type="term" value="F:electron transfer activity"/>
    <property type="evidence" value="ECO:0007669"/>
    <property type="project" value="UniProtKB-UniRule"/>
</dbReference>
<dbReference type="RefSeq" id="WP_251262798.1">
    <property type="nucleotide sequence ID" value="NZ_JAMQGP010000010.1"/>
</dbReference>
<proteinExistence type="inferred from homology"/>
<evidence type="ECO:0000256" key="1">
    <source>
        <dbReference type="ARBA" id="ARBA00004141"/>
    </source>
</evidence>
<comment type="cofactor">
    <cofactor evidence="8">
        <name>heme b</name>
        <dbReference type="ChEBI" id="CHEBI:60344"/>
    </cofactor>
    <text evidence="8">Binds 1 heme b (iron(II)-protoporphyrin IX) group per subunit.</text>
</comment>
<evidence type="ECO:0000256" key="2">
    <source>
        <dbReference type="ARBA" id="ARBA00022448"/>
    </source>
</evidence>
<keyword evidence="11" id="KW-1185">Reference proteome</keyword>
<evidence type="ECO:0000313" key="11">
    <source>
        <dbReference type="Proteomes" id="UP001165393"/>
    </source>
</evidence>
<dbReference type="PANTHER" id="PTHR36964:SF1">
    <property type="entry name" value="PROTEIN-METHIONINE-SULFOXIDE REDUCTASE HEME-BINDING SUBUNIT MSRQ"/>
    <property type="match status" value="1"/>
</dbReference>
<dbReference type="InterPro" id="IPR022837">
    <property type="entry name" value="MsrQ-like"/>
</dbReference>
<comment type="function">
    <text evidence="8">Part of the MsrPQ system that repairs oxidized periplasmic proteins containing methionine sulfoxide residues (Met-O), using respiratory chain electrons. Thus protects these proteins from oxidative-stress damage caused by reactive species of oxygen and chlorine generated by the host defense mechanisms. MsrPQ is essential for the maintenance of envelope integrity under bleach stress, rescuing a wide series of structurally unrelated periplasmic proteins from methionine oxidation. MsrQ provides electrons for reduction to the reductase catalytic subunit MsrP, using the quinone pool of the respiratory chain.</text>
</comment>
<evidence type="ECO:0000256" key="3">
    <source>
        <dbReference type="ARBA" id="ARBA00022617"/>
    </source>
</evidence>
<keyword evidence="5 8" id="KW-1133">Transmembrane helix</keyword>
<feature type="transmembrane region" description="Helical" evidence="8">
    <location>
        <begin position="174"/>
        <end position="190"/>
    </location>
</feature>
<dbReference type="HAMAP" id="MF_01207">
    <property type="entry name" value="MsrQ"/>
    <property type="match status" value="1"/>
</dbReference>
<dbReference type="GO" id="GO:0030091">
    <property type="term" value="P:protein repair"/>
    <property type="evidence" value="ECO:0007669"/>
    <property type="project" value="UniProtKB-UniRule"/>
</dbReference>
<dbReference type="GO" id="GO:0005886">
    <property type="term" value="C:plasma membrane"/>
    <property type="evidence" value="ECO:0007669"/>
    <property type="project" value="UniProtKB-SubCell"/>
</dbReference>
<keyword evidence="8" id="KW-0285">Flavoprotein</keyword>
<keyword evidence="8" id="KW-0288">FMN</keyword>
<feature type="transmembrane region" description="Helical" evidence="8">
    <location>
        <begin position="45"/>
        <end position="70"/>
    </location>
</feature>
<evidence type="ECO:0000259" key="9">
    <source>
        <dbReference type="Pfam" id="PF01794"/>
    </source>
</evidence>
<keyword evidence="8" id="KW-0479">Metal-binding</keyword>
<dbReference type="AlphaFoldDB" id="A0AA41W923"/>
<accession>A0AA41W923</accession>
<evidence type="ECO:0000256" key="8">
    <source>
        <dbReference type="HAMAP-Rule" id="MF_01207"/>
    </source>
</evidence>
<comment type="caution">
    <text evidence="10">The sequence shown here is derived from an EMBL/GenBank/DDBJ whole genome shotgun (WGS) entry which is preliminary data.</text>
</comment>
<keyword evidence="8" id="KW-0249">Electron transport</keyword>
<sequence length="213" mass="24646">MALIRSKNHLLVIKLLLHVTCLTPAVWMFWLGATDMLGADPVKALIHFYGIGSIHCLFATLAVSPAIRWTKTPALLQVRRMLGLYAAFYASMHIICFVVFEWQLQWLEIGKEIIKRPYITVGMVTWVLLAILSFTSFKRAQRALGKRWGQVHALVYPLLVLALVHFYWSQKSPLNEAILYGMLGVSLLAWRQNKLFIWFEFFRSSKHTKTMHR</sequence>
<feature type="transmembrane region" description="Helical" evidence="8">
    <location>
        <begin position="116"/>
        <end position="137"/>
    </location>
</feature>
<keyword evidence="7 8" id="KW-0472">Membrane</keyword>
<feature type="transmembrane region" description="Helical" evidence="8">
    <location>
        <begin position="12"/>
        <end position="33"/>
    </location>
</feature>
<comment type="similarity">
    <text evidence="8">Belongs to the MsrQ family.</text>
</comment>
<comment type="cofactor">
    <cofactor evidence="8">
        <name>FMN</name>
        <dbReference type="ChEBI" id="CHEBI:58210"/>
    </cofactor>
    <text evidence="8">Binds 1 FMN per subunit.</text>
</comment>
<reference evidence="10 11" key="1">
    <citation type="journal article" date="2013" name="Antonie Van Leeuwenhoek">
        <title>Echinimonas agarilytica gen. nov., sp. nov., a new gammaproteobacterium isolated from the sea urchin Strongylocentrotus intermedius.</title>
        <authorList>
            <person name="Nedashkovskaya O.I."/>
            <person name="Stenkova A.M."/>
            <person name="Zhukova N.V."/>
            <person name="Van Trappen S."/>
            <person name="Lee J.S."/>
            <person name="Kim S.B."/>
        </authorList>
    </citation>
    <scope>NUCLEOTIDE SEQUENCE [LARGE SCALE GENOMIC DNA]</scope>
    <source>
        <strain evidence="10 11">KMM 6351</strain>
    </source>
</reference>
<keyword evidence="4 8" id="KW-0812">Transmembrane</keyword>